<evidence type="ECO:0000313" key="2">
    <source>
        <dbReference type="EMBL" id="KKL74858.1"/>
    </source>
</evidence>
<evidence type="ECO:0000256" key="1">
    <source>
        <dbReference type="SAM" id="Phobius"/>
    </source>
</evidence>
<sequence>MLNDLFYQLPEIVKWLIIFGIVLAAEIGFIVALFRVGLITIVQKQ</sequence>
<proteinExistence type="predicted"/>
<keyword evidence="1" id="KW-1133">Transmembrane helix</keyword>
<feature type="transmembrane region" description="Helical" evidence="1">
    <location>
        <begin position="12"/>
        <end position="34"/>
    </location>
</feature>
<keyword evidence="1" id="KW-0812">Transmembrane</keyword>
<gene>
    <name evidence="2" type="ORF">LCGC14_2060730</name>
</gene>
<name>A0A0F9EL86_9ZZZZ</name>
<comment type="caution">
    <text evidence="2">The sequence shown here is derived from an EMBL/GenBank/DDBJ whole genome shotgun (WGS) entry which is preliminary data.</text>
</comment>
<organism evidence="2">
    <name type="scientific">marine sediment metagenome</name>
    <dbReference type="NCBI Taxonomy" id="412755"/>
    <lineage>
        <taxon>unclassified sequences</taxon>
        <taxon>metagenomes</taxon>
        <taxon>ecological metagenomes</taxon>
    </lineage>
</organism>
<accession>A0A0F9EL86</accession>
<dbReference type="AlphaFoldDB" id="A0A0F9EL86"/>
<dbReference type="EMBL" id="LAZR01024523">
    <property type="protein sequence ID" value="KKL74858.1"/>
    <property type="molecule type" value="Genomic_DNA"/>
</dbReference>
<reference evidence="2" key="1">
    <citation type="journal article" date="2015" name="Nature">
        <title>Complex archaea that bridge the gap between prokaryotes and eukaryotes.</title>
        <authorList>
            <person name="Spang A."/>
            <person name="Saw J.H."/>
            <person name="Jorgensen S.L."/>
            <person name="Zaremba-Niedzwiedzka K."/>
            <person name="Martijn J."/>
            <person name="Lind A.E."/>
            <person name="van Eijk R."/>
            <person name="Schleper C."/>
            <person name="Guy L."/>
            <person name="Ettema T.J."/>
        </authorList>
    </citation>
    <scope>NUCLEOTIDE SEQUENCE</scope>
</reference>
<protein>
    <submittedName>
        <fullName evidence="2">Uncharacterized protein</fullName>
    </submittedName>
</protein>
<keyword evidence="1" id="KW-0472">Membrane</keyword>